<dbReference type="SMART" id="SM00451">
    <property type="entry name" value="ZnF_U1"/>
    <property type="match status" value="1"/>
</dbReference>
<dbReference type="PANTHER" id="PTHR13173">
    <property type="entry name" value="WW DOMAIN BINDING PROTEIN 4"/>
    <property type="match status" value="1"/>
</dbReference>
<keyword evidence="1" id="KW-0479">Metal-binding</keyword>
<sequence>MAEYWKSTPKYWCKHCSVFVRDTPLERRNHESTAKHQGAIKRSLRDLHRSADQQEREKERARREVERLNGVVSGSGSTTPRASGSGSGSAGQKGGHKPGGGAGGVGPTGANAAAVGLSDAERQRQLEQLAELGVNIPTELRGSMALAGDWEVTNVRVVNDDADGAAAGQNAGAGGAGVIPVGAEGRAVGVKRERERTEEEKEQEEAIKGLFKRPKKWGVGSKVAKMEEDKELEELLSGGIPLRKEEKGTIKTEVEQDVKKEDGNEKDGEVNVKKEEDGVQGGVNKEENADAEEDSAISKIPAIKSEPSEALSGIADEVAPPLATGESDVAAAAADAVPAVVFKKRKPKNISVACDRALIHIEDKNNKPGTRTSSRTYRLAAQVPKSEHRHIEQSRSLLLKPNASTKSTMDTNGQVTRGIQPQGRADKAHKGI</sequence>
<dbReference type="GeneID" id="20825599"/>
<feature type="region of interest" description="Disordered" evidence="4">
    <location>
        <begin position="28"/>
        <end position="112"/>
    </location>
</feature>
<gene>
    <name evidence="6" type="ORF">NEUTE1DRAFT_131983</name>
</gene>
<dbReference type="InterPro" id="IPR013085">
    <property type="entry name" value="U1-CZ_Znf_C2H2"/>
</dbReference>
<dbReference type="Pfam" id="PF06220">
    <property type="entry name" value="zf-U1"/>
    <property type="match status" value="1"/>
</dbReference>
<dbReference type="InterPro" id="IPR036236">
    <property type="entry name" value="Znf_C2H2_sf"/>
</dbReference>
<feature type="region of interest" description="Disordered" evidence="4">
    <location>
        <begin position="399"/>
        <end position="432"/>
    </location>
</feature>
<evidence type="ECO:0000256" key="3">
    <source>
        <dbReference type="ARBA" id="ARBA00022833"/>
    </source>
</evidence>
<feature type="compositionally biased region" description="Low complexity" evidence="4">
    <location>
        <begin position="74"/>
        <end position="84"/>
    </location>
</feature>
<dbReference type="Proteomes" id="UP000008065">
    <property type="component" value="Unassembled WGS sequence"/>
</dbReference>
<evidence type="ECO:0000256" key="2">
    <source>
        <dbReference type="ARBA" id="ARBA00022771"/>
    </source>
</evidence>
<evidence type="ECO:0000313" key="7">
    <source>
        <dbReference type="Proteomes" id="UP000008065"/>
    </source>
</evidence>
<dbReference type="GO" id="GO:0000398">
    <property type="term" value="P:mRNA splicing, via spliceosome"/>
    <property type="evidence" value="ECO:0007669"/>
    <property type="project" value="InterPro"/>
</dbReference>
<dbReference type="KEGG" id="nte:NEUTE1DRAFT131983"/>
<dbReference type="GO" id="GO:0008270">
    <property type="term" value="F:zinc ion binding"/>
    <property type="evidence" value="ECO:0007669"/>
    <property type="project" value="UniProtKB-KW"/>
</dbReference>
<dbReference type="RefSeq" id="XP_009854416.1">
    <property type="nucleotide sequence ID" value="XM_009856114.1"/>
</dbReference>
<evidence type="ECO:0000313" key="6">
    <source>
        <dbReference type="EMBL" id="EGO54460.1"/>
    </source>
</evidence>
<dbReference type="GO" id="GO:0071011">
    <property type="term" value="C:precatalytic spliceosome"/>
    <property type="evidence" value="ECO:0007669"/>
    <property type="project" value="TreeGrafter"/>
</dbReference>
<evidence type="ECO:0000259" key="5">
    <source>
        <dbReference type="SMART" id="SM00451"/>
    </source>
</evidence>
<dbReference type="PANTHER" id="PTHR13173:SF10">
    <property type="entry name" value="WW DOMAIN-BINDING PROTEIN 4"/>
    <property type="match status" value="1"/>
</dbReference>
<organism evidence="6 7">
    <name type="scientific">Neurospora tetrasperma (strain FGSC 2508 / ATCC MYA-4615 / P0657)</name>
    <dbReference type="NCBI Taxonomy" id="510951"/>
    <lineage>
        <taxon>Eukaryota</taxon>
        <taxon>Fungi</taxon>
        <taxon>Dikarya</taxon>
        <taxon>Ascomycota</taxon>
        <taxon>Pezizomycotina</taxon>
        <taxon>Sordariomycetes</taxon>
        <taxon>Sordariomycetidae</taxon>
        <taxon>Sordariales</taxon>
        <taxon>Sordariaceae</taxon>
        <taxon>Neurospora</taxon>
    </lineage>
</organism>
<protein>
    <recommendedName>
        <fullName evidence="5">U1-type domain-containing protein</fullName>
    </recommendedName>
</protein>
<keyword evidence="7" id="KW-1185">Reference proteome</keyword>
<accession>F8MXI9</accession>
<feature type="compositionally biased region" description="Polar residues" evidence="4">
    <location>
        <begin position="402"/>
        <end position="419"/>
    </location>
</feature>
<keyword evidence="2" id="KW-0863">Zinc-finger</keyword>
<dbReference type="Gene3D" id="3.30.160.60">
    <property type="entry name" value="Classic Zinc Finger"/>
    <property type="match status" value="1"/>
</dbReference>
<dbReference type="EMBL" id="GL891307">
    <property type="protein sequence ID" value="EGO54460.1"/>
    <property type="molecule type" value="Genomic_DNA"/>
</dbReference>
<dbReference type="SUPFAM" id="SSF57667">
    <property type="entry name" value="beta-beta-alpha zinc fingers"/>
    <property type="match status" value="1"/>
</dbReference>
<dbReference type="VEuPathDB" id="FungiDB:NEUTE1DRAFT_131983"/>
<feature type="compositionally biased region" description="Gly residues" evidence="4">
    <location>
        <begin position="85"/>
        <end position="107"/>
    </location>
</feature>
<dbReference type="AlphaFoldDB" id="F8MXI9"/>
<proteinExistence type="predicted"/>
<dbReference type="HOGENOM" id="CLU_051534_0_0_1"/>
<dbReference type="GO" id="GO:0003723">
    <property type="term" value="F:RNA binding"/>
    <property type="evidence" value="ECO:0007669"/>
    <property type="project" value="TreeGrafter"/>
</dbReference>
<reference evidence="7" key="1">
    <citation type="journal article" date="2011" name="Genetics">
        <title>Massive changes in genome architecture accompany the transition to self-fertility in the filamentous fungus Neurospora tetrasperma.</title>
        <authorList>
            <person name="Ellison C.E."/>
            <person name="Stajich J.E."/>
            <person name="Jacobson D.J."/>
            <person name="Natvig D.O."/>
            <person name="Lapidus A."/>
            <person name="Foster B."/>
            <person name="Aerts A."/>
            <person name="Riley R."/>
            <person name="Lindquist E.A."/>
            <person name="Grigoriev I.V."/>
            <person name="Taylor J.W."/>
        </authorList>
    </citation>
    <scope>NUCLEOTIDE SEQUENCE [LARGE SCALE GENOMIC DNA]</scope>
    <source>
        <strain evidence="7">FGSC 2508 / P0657</strain>
    </source>
</reference>
<dbReference type="OrthoDB" id="191651at2759"/>
<dbReference type="InterPro" id="IPR040023">
    <property type="entry name" value="WBP4"/>
</dbReference>
<evidence type="ECO:0000256" key="1">
    <source>
        <dbReference type="ARBA" id="ARBA00022723"/>
    </source>
</evidence>
<feature type="compositionally biased region" description="Basic and acidic residues" evidence="4">
    <location>
        <begin position="245"/>
        <end position="277"/>
    </location>
</feature>
<dbReference type="InterPro" id="IPR003604">
    <property type="entry name" value="Matrin/U1-like-C_Znf_C2H2"/>
</dbReference>
<feature type="domain" description="U1-type" evidence="5">
    <location>
        <begin position="8"/>
        <end position="43"/>
    </location>
</feature>
<feature type="compositionally biased region" description="Basic and acidic residues" evidence="4">
    <location>
        <begin position="43"/>
        <end position="67"/>
    </location>
</feature>
<evidence type="ECO:0000256" key="4">
    <source>
        <dbReference type="SAM" id="MobiDB-lite"/>
    </source>
</evidence>
<name>F8MXI9_NEUT8</name>
<keyword evidence="3" id="KW-0862">Zinc</keyword>
<feature type="region of interest" description="Disordered" evidence="4">
    <location>
        <begin position="245"/>
        <end position="304"/>
    </location>
</feature>